<evidence type="ECO:0000256" key="2">
    <source>
        <dbReference type="ARBA" id="ARBA00022692"/>
    </source>
</evidence>
<dbReference type="GO" id="GO:0005886">
    <property type="term" value="C:plasma membrane"/>
    <property type="evidence" value="ECO:0007669"/>
    <property type="project" value="TreeGrafter"/>
</dbReference>
<keyword evidence="4 5" id="KW-0472">Membrane</keyword>
<evidence type="ECO:0000256" key="5">
    <source>
        <dbReference type="SAM" id="Phobius"/>
    </source>
</evidence>
<protein>
    <submittedName>
        <fullName evidence="6">D-xylose-proton symporter</fullName>
    </submittedName>
</protein>
<organism evidence="6">
    <name type="scientific">Ganoderma boninense</name>
    <dbReference type="NCBI Taxonomy" id="34458"/>
    <lineage>
        <taxon>Eukaryota</taxon>
        <taxon>Fungi</taxon>
        <taxon>Dikarya</taxon>
        <taxon>Basidiomycota</taxon>
        <taxon>Agaricomycotina</taxon>
        <taxon>Agaricomycetes</taxon>
        <taxon>Polyporales</taxon>
        <taxon>Polyporaceae</taxon>
        <taxon>Ganoderma</taxon>
    </lineage>
</organism>
<evidence type="ECO:0000256" key="1">
    <source>
        <dbReference type="ARBA" id="ARBA00004141"/>
    </source>
</evidence>
<comment type="subcellular location">
    <subcellularLocation>
        <location evidence="1">Membrane</location>
        <topology evidence="1">Multi-pass membrane protein</topology>
    </subcellularLocation>
</comment>
<proteinExistence type="predicted"/>
<keyword evidence="3 5" id="KW-1133">Transmembrane helix</keyword>
<name>A0A5K1JYD9_9APHY</name>
<gene>
    <name evidence="6" type="primary">Q5ZUY9</name>
</gene>
<reference evidence="6" key="1">
    <citation type="submission" date="2019-10" db="EMBL/GenBank/DDBJ databases">
        <authorList>
            <person name="Nor Muhammad N."/>
        </authorList>
    </citation>
    <scope>NUCLEOTIDE SEQUENCE</scope>
</reference>
<sequence length="442" mass="48105">MRSLFRYKSQQQWESAAGSASRLPTHLPLPYSEFATCPSEYLVGDDHKLESVPGTGILSSTDAQLTTGDGTGLKRGTGKHSDVVLLPQPSDDPCDPVFMTGLADTLLLLTAPGYFLLAKEFNVSVNAVVSSFSTVFVGLAACIPSQAPPGPHQREVRLSHSLPLFGDPNPLSPNSPSGISYLKIYNGTFSDESMLRIFLGLFPFILSPVTWFSFLSASIPSVLFLVVSSCSSTIFTLTYGFNAGQIGLTNTGAIVGMVVALLTAGPLHDWWIVWMARRNRGIYEPEFRLLFTFCLVIGALSYMGWAIGNDNHMPWIGAVACVAYHKQLHHLHGHGDAHGANAAHILTLTESVMYLLTYSATFFANGIVLSAGVRRTLLVVAAIQAACWLTCVPVYVFGKRVRSFIARHPRLFRGHDLMLPPFRNSDSCTCRPSTAARSFSRL</sequence>
<feature type="transmembrane region" description="Helical" evidence="5">
    <location>
        <begin position="377"/>
        <end position="398"/>
    </location>
</feature>
<dbReference type="EMBL" id="LR726629">
    <property type="protein sequence ID" value="VWO97947.1"/>
    <property type="molecule type" value="Genomic_DNA"/>
</dbReference>
<dbReference type="PANTHER" id="PTHR23502:SF4">
    <property type="entry name" value="MAJOR FACILITATOR SUPERFAMILY (MFS) PROFILE DOMAIN-CONTAINING PROTEIN-RELATED"/>
    <property type="match status" value="1"/>
</dbReference>
<feature type="transmembrane region" description="Helical" evidence="5">
    <location>
        <begin position="248"/>
        <end position="267"/>
    </location>
</feature>
<dbReference type="AlphaFoldDB" id="A0A5K1JYD9"/>
<accession>A0A5K1JYD9</accession>
<dbReference type="PANTHER" id="PTHR23502">
    <property type="entry name" value="MAJOR FACILITATOR SUPERFAMILY"/>
    <property type="match status" value="1"/>
</dbReference>
<keyword evidence="2 5" id="KW-0812">Transmembrane</keyword>
<feature type="transmembrane region" description="Helical" evidence="5">
    <location>
        <begin position="352"/>
        <end position="371"/>
    </location>
</feature>
<feature type="transmembrane region" description="Helical" evidence="5">
    <location>
        <begin position="197"/>
        <end position="216"/>
    </location>
</feature>
<feature type="transmembrane region" description="Helical" evidence="5">
    <location>
        <begin position="287"/>
        <end position="307"/>
    </location>
</feature>
<evidence type="ECO:0000256" key="4">
    <source>
        <dbReference type="ARBA" id="ARBA00023136"/>
    </source>
</evidence>
<feature type="transmembrane region" description="Helical" evidence="5">
    <location>
        <begin position="222"/>
        <end position="241"/>
    </location>
</feature>
<evidence type="ECO:0000256" key="3">
    <source>
        <dbReference type="ARBA" id="ARBA00022989"/>
    </source>
</evidence>
<evidence type="ECO:0000313" key="6">
    <source>
        <dbReference type="EMBL" id="VWO97947.1"/>
    </source>
</evidence>
<dbReference type="GO" id="GO:0022857">
    <property type="term" value="F:transmembrane transporter activity"/>
    <property type="evidence" value="ECO:0007669"/>
    <property type="project" value="TreeGrafter"/>
</dbReference>